<comment type="cofactor">
    <cofactor evidence="13">
        <name>Mg(2+)</name>
        <dbReference type="ChEBI" id="CHEBI:18420"/>
    </cofactor>
    <text evidence="13">Binds 2 Mg(2+) ion per subunit.</text>
</comment>
<dbReference type="EC" id="3.1.21.10" evidence="13 14"/>
<comment type="subcellular location">
    <subcellularLocation>
        <location evidence="13">Cytoplasm</location>
    </subcellularLocation>
</comment>
<dbReference type="HAMAP" id="MF_00034">
    <property type="entry name" value="RuvC"/>
    <property type="match status" value="1"/>
</dbReference>
<comment type="subunit">
    <text evidence="13">Homodimer which binds Holliday junction (HJ) DNA. The HJ becomes 2-fold symmetrical on binding to RuvC with unstacked arms; it has a different conformation from HJ DNA in complex with RuvA. In the full resolvosome a probable DNA-RuvA(4)-RuvB(12)-RuvC(2) complex forms which resolves the HJ.</text>
</comment>
<dbReference type="InterPro" id="IPR012337">
    <property type="entry name" value="RNaseH-like_sf"/>
</dbReference>
<evidence type="ECO:0000256" key="5">
    <source>
        <dbReference type="ARBA" id="ARBA00022759"/>
    </source>
</evidence>
<dbReference type="GO" id="GO:0006310">
    <property type="term" value="P:DNA recombination"/>
    <property type="evidence" value="ECO:0007669"/>
    <property type="project" value="UniProtKB-UniRule"/>
</dbReference>
<feature type="active site" evidence="13">
    <location>
        <position position="91"/>
    </location>
</feature>
<evidence type="ECO:0000256" key="6">
    <source>
        <dbReference type="ARBA" id="ARBA00022763"/>
    </source>
</evidence>
<evidence type="ECO:0000256" key="12">
    <source>
        <dbReference type="ARBA" id="ARBA00029354"/>
    </source>
</evidence>
<evidence type="ECO:0000256" key="11">
    <source>
        <dbReference type="ARBA" id="ARBA00023204"/>
    </source>
</evidence>
<dbReference type="NCBIfam" id="TIGR00228">
    <property type="entry name" value="ruvC"/>
    <property type="match status" value="1"/>
</dbReference>
<reference evidence="15" key="1">
    <citation type="submission" date="2019-02" db="EMBL/GenBank/DDBJ databases">
        <authorList>
            <person name="Gruber-Vodicka R. H."/>
            <person name="Seah K. B. B."/>
        </authorList>
    </citation>
    <scope>NUCLEOTIDE SEQUENCE</scope>
    <source>
        <strain evidence="15">BECK_BZ197</strain>
    </source>
</reference>
<evidence type="ECO:0000256" key="3">
    <source>
        <dbReference type="ARBA" id="ARBA00022722"/>
    </source>
</evidence>
<dbReference type="Gene3D" id="3.30.420.10">
    <property type="entry name" value="Ribonuclease H-like superfamily/Ribonuclease H"/>
    <property type="match status" value="1"/>
</dbReference>
<dbReference type="SUPFAM" id="SSF53098">
    <property type="entry name" value="Ribonuclease H-like"/>
    <property type="match status" value="1"/>
</dbReference>
<feature type="binding site" evidence="13">
    <location>
        <position position="163"/>
    </location>
    <ligand>
        <name>Mg(2+)</name>
        <dbReference type="ChEBI" id="CHEBI:18420"/>
        <label>1</label>
    </ligand>
</feature>
<dbReference type="GO" id="GO:0003677">
    <property type="term" value="F:DNA binding"/>
    <property type="evidence" value="ECO:0007669"/>
    <property type="project" value="UniProtKB-KW"/>
</dbReference>
<feature type="active site" evidence="13">
    <location>
        <position position="163"/>
    </location>
</feature>
<keyword evidence="8 13" id="KW-0460">Magnesium</keyword>
<evidence type="ECO:0000256" key="14">
    <source>
        <dbReference type="NCBIfam" id="TIGR00228"/>
    </source>
</evidence>
<keyword evidence="10 13" id="KW-0233">DNA recombination</keyword>
<keyword evidence="11 13" id="KW-0234">DNA repair</keyword>
<dbReference type="GO" id="GO:0048476">
    <property type="term" value="C:Holliday junction resolvase complex"/>
    <property type="evidence" value="ECO:0007669"/>
    <property type="project" value="UniProtKB-UniRule"/>
</dbReference>
<dbReference type="PRINTS" id="PR00696">
    <property type="entry name" value="RSOLVASERUVC"/>
</dbReference>
<protein>
    <recommendedName>
        <fullName evidence="13 14">Crossover junction endodeoxyribonuclease RuvC</fullName>
        <ecNumber evidence="13 14">3.1.21.10</ecNumber>
    </recommendedName>
    <alternativeName>
        <fullName evidence="13">Holliday junction nuclease RuvC</fullName>
    </alternativeName>
    <alternativeName>
        <fullName evidence="13">Holliday junction resolvase RuvC</fullName>
    </alternativeName>
</protein>
<keyword evidence="7 13" id="KW-0378">Hydrolase</keyword>
<evidence type="ECO:0000313" key="15">
    <source>
        <dbReference type="EMBL" id="VFK32718.1"/>
    </source>
</evidence>
<keyword evidence="5 13" id="KW-0255">Endonuclease</keyword>
<comment type="function">
    <text evidence="13">The RuvA-RuvB-RuvC complex processes Holliday junction (HJ) DNA during genetic recombination and DNA repair. Endonuclease that resolves HJ intermediates. Cleaves cruciform DNA by making single-stranded nicks across the HJ at symmetrical positions within the homologous arms, yielding a 5'-phosphate and a 3'-hydroxyl group; requires a central core of homology in the junction. The consensus cleavage sequence is 5'-(A/T)TT(C/G)-3'. Cleavage occurs on the 3'-side of the TT dinucleotide at the point of strand exchange. HJ branch migration catalyzed by RuvA-RuvB allows RuvC to scan DNA until it finds its consensus sequence, where it cleaves and resolves the cruciform DNA.</text>
</comment>
<dbReference type="GO" id="GO:0005737">
    <property type="term" value="C:cytoplasm"/>
    <property type="evidence" value="ECO:0007669"/>
    <property type="project" value="UniProtKB-SubCell"/>
</dbReference>
<accession>A0A450XTZ2</accession>
<feature type="binding site" evidence="13">
    <location>
        <position position="32"/>
    </location>
    <ligand>
        <name>Mg(2+)</name>
        <dbReference type="ChEBI" id="CHEBI:18420"/>
        <label>1</label>
    </ligand>
</feature>
<evidence type="ECO:0000256" key="4">
    <source>
        <dbReference type="ARBA" id="ARBA00022723"/>
    </source>
</evidence>
<dbReference type="GO" id="GO:0006281">
    <property type="term" value="P:DNA repair"/>
    <property type="evidence" value="ECO:0007669"/>
    <property type="project" value="UniProtKB-UniRule"/>
</dbReference>
<evidence type="ECO:0000256" key="1">
    <source>
        <dbReference type="ARBA" id="ARBA00009518"/>
    </source>
</evidence>
<keyword evidence="2 13" id="KW-0963">Cytoplasm</keyword>
<evidence type="ECO:0000256" key="8">
    <source>
        <dbReference type="ARBA" id="ARBA00022842"/>
    </source>
</evidence>
<keyword evidence="9 13" id="KW-0238">DNA-binding</keyword>
<sequence>MDYSHKQSESFGGDVLVAAIRDAKVTRILGIDPGFRITGFGVVAIDGNRAIHVTDGCIRAGEGDPATRLKTIFEGINRVIKEYRPDEMAVEQVFLHRNVASAFKLGQARGAALMAGILHPLPIHEYAPTTIKQAITGKGNATKEQIQYMVRILLNLPKAPVSDAADALATALCHVHTRKTNARLTGIEAGNASGLDVRELGGWRRNRGRRRR</sequence>
<dbReference type="InterPro" id="IPR036397">
    <property type="entry name" value="RNaseH_sf"/>
</dbReference>
<comment type="catalytic activity">
    <reaction evidence="12 13">
        <text>Endonucleolytic cleavage at a junction such as a reciprocal single-stranded crossover between two homologous DNA duplexes (Holliday junction).</text>
        <dbReference type="EC" id="3.1.21.10"/>
    </reaction>
</comment>
<evidence type="ECO:0000256" key="7">
    <source>
        <dbReference type="ARBA" id="ARBA00022801"/>
    </source>
</evidence>
<organism evidence="15">
    <name type="scientific">Candidatus Kentrum sp. MB</name>
    <dbReference type="NCBI Taxonomy" id="2138164"/>
    <lineage>
        <taxon>Bacteria</taxon>
        <taxon>Pseudomonadati</taxon>
        <taxon>Pseudomonadota</taxon>
        <taxon>Gammaproteobacteria</taxon>
        <taxon>Candidatus Kentrum</taxon>
    </lineage>
</organism>
<dbReference type="Pfam" id="PF02075">
    <property type="entry name" value="RuvC"/>
    <property type="match status" value="1"/>
</dbReference>
<evidence type="ECO:0000256" key="9">
    <source>
        <dbReference type="ARBA" id="ARBA00023125"/>
    </source>
</evidence>
<dbReference type="EMBL" id="CAADFO010000123">
    <property type="protein sequence ID" value="VFK32718.1"/>
    <property type="molecule type" value="Genomic_DNA"/>
</dbReference>
<comment type="similarity">
    <text evidence="1 13">Belongs to the RuvC family.</text>
</comment>
<dbReference type="CDD" id="cd16962">
    <property type="entry name" value="RuvC"/>
    <property type="match status" value="1"/>
</dbReference>
<feature type="active site" evidence="13">
    <location>
        <position position="32"/>
    </location>
</feature>
<dbReference type="AlphaFoldDB" id="A0A450XTZ2"/>
<dbReference type="PANTHER" id="PTHR30194">
    <property type="entry name" value="CROSSOVER JUNCTION ENDODEOXYRIBONUCLEASE RUVC"/>
    <property type="match status" value="1"/>
</dbReference>
<gene>
    <name evidence="13" type="primary">ruvC</name>
    <name evidence="15" type="ORF">BECKMB1821G_GA0114241_11233</name>
</gene>
<dbReference type="InterPro" id="IPR002176">
    <property type="entry name" value="X-over_junc_endoDNase_RuvC"/>
</dbReference>
<proteinExistence type="inferred from homology"/>
<keyword evidence="6 13" id="KW-0227">DNA damage</keyword>
<keyword evidence="4 13" id="KW-0479">Metal-binding</keyword>
<evidence type="ECO:0000256" key="13">
    <source>
        <dbReference type="HAMAP-Rule" id="MF_00034"/>
    </source>
</evidence>
<dbReference type="FunFam" id="3.30.420.10:FF:000002">
    <property type="entry name" value="Crossover junction endodeoxyribonuclease RuvC"/>
    <property type="match status" value="1"/>
</dbReference>
<dbReference type="GO" id="GO:0008821">
    <property type="term" value="F:crossover junction DNA endonuclease activity"/>
    <property type="evidence" value="ECO:0007669"/>
    <property type="project" value="UniProtKB-UniRule"/>
</dbReference>
<keyword evidence="3 13" id="KW-0540">Nuclease</keyword>
<evidence type="ECO:0000256" key="2">
    <source>
        <dbReference type="ARBA" id="ARBA00022490"/>
    </source>
</evidence>
<evidence type="ECO:0000256" key="10">
    <source>
        <dbReference type="ARBA" id="ARBA00023172"/>
    </source>
</evidence>
<name>A0A450XTZ2_9GAMM</name>
<dbReference type="GO" id="GO:0000287">
    <property type="term" value="F:magnesium ion binding"/>
    <property type="evidence" value="ECO:0007669"/>
    <property type="project" value="UniProtKB-UniRule"/>
</dbReference>
<dbReference type="PANTHER" id="PTHR30194:SF3">
    <property type="entry name" value="CROSSOVER JUNCTION ENDODEOXYRIBONUCLEASE RUVC"/>
    <property type="match status" value="1"/>
</dbReference>
<feature type="binding site" evidence="13">
    <location>
        <position position="91"/>
    </location>
    <ligand>
        <name>Mg(2+)</name>
        <dbReference type="ChEBI" id="CHEBI:18420"/>
        <label>2</label>
    </ligand>
</feature>